<proteinExistence type="predicted"/>
<dbReference type="AlphaFoldDB" id="A0A160INA9"/>
<evidence type="ECO:0000313" key="3">
    <source>
        <dbReference type="Proteomes" id="UP000076623"/>
    </source>
</evidence>
<keyword evidence="3" id="KW-1185">Reference proteome</keyword>
<dbReference type="STRING" id="1221500.ABE65_009370"/>
<evidence type="ECO:0000313" key="2">
    <source>
        <dbReference type="EMBL" id="ANC77002.1"/>
    </source>
</evidence>
<dbReference type="Pfam" id="PF00583">
    <property type="entry name" value="Acetyltransf_1"/>
    <property type="match status" value="1"/>
</dbReference>
<dbReference type="KEGG" id="fpn:ABE65_009370"/>
<sequence length="284" mass="33483">MQTTYYENKKITKTHFIANTCFDYYSERLRADDYRGNVYFFAEWLEEEAEINGFHKIIVKSKKDDIDAWQELGYINEGEFKGYFNGATAYAMCKYLKNERRNSEYWIEEDRILKDVLKLEKGTKNQPLQIEYTLRMADVQDAKSLAELYGNVFQVYPTPMNDIEYVREMIESGTLFCIIEHEGRIVSAASADVNDTYNNAEITDCATSPEHRKFGLMKHLVDQLEKELFQRKIYCSYSIARALSFGMNAVFHQKDYLYKGRLANNCKIFDKYEDMNIWVKDLSK</sequence>
<reference evidence="2 3" key="1">
    <citation type="submission" date="2016-04" db="EMBL/GenBank/DDBJ databases">
        <title>Complete genome sequence of Fictibacillus phosphorivorans G25-29, a strain toxic to nematodes.</title>
        <authorList>
            <person name="Zheng Z."/>
        </authorList>
    </citation>
    <scope>NUCLEOTIDE SEQUENCE [LARGE SCALE GENOMIC DNA]</scope>
    <source>
        <strain evidence="2 3">G25-29</strain>
    </source>
</reference>
<feature type="domain" description="N-acetyltransferase" evidence="1">
    <location>
        <begin position="132"/>
        <end position="283"/>
    </location>
</feature>
<name>A0A160INA9_9BACL</name>
<dbReference type="GO" id="GO:0008080">
    <property type="term" value="F:N-acetyltransferase activity"/>
    <property type="evidence" value="ECO:0007669"/>
    <property type="project" value="InterPro"/>
</dbReference>
<dbReference type="InterPro" id="IPR000182">
    <property type="entry name" value="GNAT_dom"/>
</dbReference>
<dbReference type="NCBIfam" id="TIGR03827">
    <property type="entry name" value="GNAT_ablB"/>
    <property type="match status" value="1"/>
</dbReference>
<dbReference type="InterPro" id="IPR022525">
    <property type="entry name" value="GNAT_AblB"/>
</dbReference>
<accession>A0A160INA9</accession>
<dbReference type="RefSeq" id="WP_082861365.1">
    <property type="nucleotide sequence ID" value="NZ_CP015378.1"/>
</dbReference>
<gene>
    <name evidence="2" type="ORF">ABE65_009370</name>
</gene>
<protein>
    <submittedName>
        <fullName evidence="2">Putative beta-lysine N-acetyltransferase</fullName>
    </submittedName>
</protein>
<dbReference type="CDD" id="cd04301">
    <property type="entry name" value="NAT_SF"/>
    <property type="match status" value="1"/>
</dbReference>
<organism evidence="2 3">
    <name type="scientific">Fictibacillus phosphorivorans</name>
    <dbReference type="NCBI Taxonomy" id="1221500"/>
    <lineage>
        <taxon>Bacteria</taxon>
        <taxon>Bacillati</taxon>
        <taxon>Bacillota</taxon>
        <taxon>Bacilli</taxon>
        <taxon>Bacillales</taxon>
        <taxon>Fictibacillaceae</taxon>
        <taxon>Fictibacillus</taxon>
    </lineage>
</organism>
<dbReference type="PROSITE" id="PS51186">
    <property type="entry name" value="GNAT"/>
    <property type="match status" value="1"/>
</dbReference>
<dbReference type="InterPro" id="IPR016181">
    <property type="entry name" value="Acyl_CoA_acyltransferase"/>
</dbReference>
<dbReference type="SUPFAM" id="SSF55729">
    <property type="entry name" value="Acyl-CoA N-acyltransferases (Nat)"/>
    <property type="match status" value="1"/>
</dbReference>
<dbReference type="Proteomes" id="UP000076623">
    <property type="component" value="Chromosome"/>
</dbReference>
<keyword evidence="2" id="KW-0808">Transferase</keyword>
<dbReference type="Gene3D" id="3.40.630.30">
    <property type="match status" value="1"/>
</dbReference>
<dbReference type="EMBL" id="CP015378">
    <property type="protein sequence ID" value="ANC77002.1"/>
    <property type="molecule type" value="Genomic_DNA"/>
</dbReference>
<evidence type="ECO:0000259" key="1">
    <source>
        <dbReference type="PROSITE" id="PS51186"/>
    </source>
</evidence>